<proteinExistence type="inferred from homology"/>
<evidence type="ECO:0000313" key="8">
    <source>
        <dbReference type="RefSeq" id="XP_047014319.1"/>
    </source>
</evidence>
<evidence type="ECO:0000256" key="3">
    <source>
        <dbReference type="ARBA" id="ARBA00022692"/>
    </source>
</evidence>
<dbReference type="Proteomes" id="UP000221080">
    <property type="component" value="Chromosome 11"/>
</dbReference>
<evidence type="ECO:0000313" key="9">
    <source>
        <dbReference type="RefSeq" id="XP_047014320.1"/>
    </source>
</evidence>
<evidence type="ECO:0000256" key="4">
    <source>
        <dbReference type="ARBA" id="ARBA00022989"/>
    </source>
</evidence>
<keyword evidence="4 6" id="KW-1133">Transmembrane helix</keyword>
<dbReference type="GO" id="GO:0016020">
    <property type="term" value="C:membrane"/>
    <property type="evidence" value="ECO:0007669"/>
    <property type="project" value="UniProtKB-SubCell"/>
</dbReference>
<dbReference type="RefSeq" id="XP_047014320.1">
    <property type="nucleotide sequence ID" value="XM_047158364.2"/>
</dbReference>
<dbReference type="RefSeq" id="XP_047014319.1">
    <property type="nucleotide sequence ID" value="XM_047158363.2"/>
</dbReference>
<feature type="transmembrane region" description="Helical" evidence="6">
    <location>
        <begin position="219"/>
        <end position="241"/>
    </location>
</feature>
<evidence type="ECO:0000313" key="7">
    <source>
        <dbReference type="Proteomes" id="UP000221080"/>
    </source>
</evidence>
<dbReference type="InterPro" id="IPR042127">
    <property type="entry name" value="TMEM45"/>
</dbReference>
<feature type="transmembrane region" description="Helical" evidence="6">
    <location>
        <begin position="51"/>
        <end position="69"/>
    </location>
</feature>
<dbReference type="Pfam" id="PF04819">
    <property type="entry name" value="DUF716"/>
    <property type="match status" value="1"/>
</dbReference>
<sequence length="344" mass="38324">MGSFKGHALPGSMLLISGVWWAVKYSLWYAIRRNKSAGAARLTTRATQHRLEIVEGAMMLFFAIVGMLGEQFTVDGPKLHLYDSSTQHWEKLMNWQHTTIYLFFGLAGATSLTVHSTSAAPLALDRLLLGLAFFNEEPSARLQIFIGFQARGGVAVSAFASCRQGRGFDLRCCPVRAEFACSPRAAGVSSGYSGFLPQSKHMHGFIFLYHLHGREMLDVHVHMLLLYAVFGGALVCLLEVFHRGNVLLELLRAALSLLQGSWFWQIAFVLYPPSEVKWDQSDHNNAMFITMCYSWHLAFALAIVAVAHTTVICIVRSKLSRIPPMEMGLLKPQEREGDSEDEGL</sequence>
<keyword evidence="5 6" id="KW-0472">Membrane</keyword>
<accession>A0A979F348</accession>
<reference evidence="7" key="1">
    <citation type="journal article" date="2016" name="Nat. Commun.">
        <title>The channel catfish genome sequence provides insights into the evolution of scale formation in teleosts.</title>
        <authorList>
            <person name="Liu Z."/>
            <person name="Liu S."/>
            <person name="Yao J."/>
            <person name="Bao L."/>
            <person name="Zhang J."/>
            <person name="Li Y."/>
            <person name="Jiang C."/>
            <person name="Sun L."/>
            <person name="Wang R."/>
            <person name="Zhang Y."/>
            <person name="Zhou T."/>
            <person name="Zeng Q."/>
            <person name="Fu Q."/>
            <person name="Gao S."/>
            <person name="Li N."/>
            <person name="Koren S."/>
            <person name="Jiang Y."/>
            <person name="Zimin A."/>
            <person name="Xu P."/>
            <person name="Phillippy A.M."/>
            <person name="Geng X."/>
            <person name="Song L."/>
            <person name="Sun F."/>
            <person name="Li C."/>
            <person name="Wang X."/>
            <person name="Chen A."/>
            <person name="Jin Y."/>
            <person name="Yuan Z."/>
            <person name="Yang Y."/>
            <person name="Tan S."/>
            <person name="Peatman E."/>
            <person name="Lu J."/>
            <person name="Qin Z."/>
            <person name="Dunham R."/>
            <person name="Li Z."/>
            <person name="Sonstegard T."/>
            <person name="Feng J."/>
            <person name="Danzmann R.G."/>
            <person name="Schroeder S."/>
            <person name="Scheffler B."/>
            <person name="Duke M.V."/>
            <person name="Ballard L."/>
            <person name="Kucuktas H."/>
            <person name="Kaltenboeck L."/>
            <person name="Liu H."/>
            <person name="Armbruster J."/>
            <person name="Xie Y."/>
            <person name="Kirby M.L."/>
            <person name="Tian Y."/>
            <person name="Flanagan M.E."/>
            <person name="Mu W."/>
            <person name="Waldbieser G.C."/>
        </authorList>
    </citation>
    <scope>NUCLEOTIDE SEQUENCE [LARGE SCALE GENOMIC DNA]</scope>
    <source>
        <strain evidence="7">SDA103</strain>
    </source>
</reference>
<evidence type="ECO:0000256" key="2">
    <source>
        <dbReference type="ARBA" id="ARBA00006948"/>
    </source>
</evidence>
<dbReference type="OrthoDB" id="551896at2759"/>
<keyword evidence="3 6" id="KW-0812">Transmembrane</keyword>
<gene>
    <name evidence="8 9" type="primary">tmem45a</name>
</gene>
<organism evidence="7 9">
    <name type="scientific">Ictalurus punctatus</name>
    <name type="common">Channel catfish</name>
    <name type="synonym">Silurus punctatus</name>
    <dbReference type="NCBI Taxonomy" id="7998"/>
    <lineage>
        <taxon>Eukaryota</taxon>
        <taxon>Metazoa</taxon>
        <taxon>Chordata</taxon>
        <taxon>Craniata</taxon>
        <taxon>Vertebrata</taxon>
        <taxon>Euteleostomi</taxon>
        <taxon>Actinopterygii</taxon>
        <taxon>Neopterygii</taxon>
        <taxon>Teleostei</taxon>
        <taxon>Ostariophysi</taxon>
        <taxon>Siluriformes</taxon>
        <taxon>Ictaluridae</taxon>
        <taxon>Ictalurus</taxon>
    </lineage>
</organism>
<dbReference type="CTD" id="55076"/>
<feature type="transmembrane region" description="Helical" evidence="6">
    <location>
        <begin position="293"/>
        <end position="315"/>
    </location>
</feature>
<keyword evidence="7" id="KW-1185">Reference proteome</keyword>
<comment type="similarity">
    <text evidence="2">Belongs to the TMEM45 family.</text>
</comment>
<evidence type="ECO:0000256" key="6">
    <source>
        <dbReference type="SAM" id="Phobius"/>
    </source>
</evidence>
<evidence type="ECO:0000256" key="5">
    <source>
        <dbReference type="ARBA" id="ARBA00023136"/>
    </source>
</evidence>
<dbReference type="PANTHER" id="PTHR16007">
    <property type="entry name" value="EPIDIDYMAL MEMBRANE PROTEIN E9-RELATED"/>
    <property type="match status" value="1"/>
</dbReference>
<protein>
    <submittedName>
        <fullName evidence="8 9">Transmembrane protein 45A isoform X1</fullName>
    </submittedName>
</protein>
<feature type="transmembrane region" description="Helical" evidence="6">
    <location>
        <begin position="12"/>
        <end position="31"/>
    </location>
</feature>
<name>A0A979F348_ICTPU</name>
<reference evidence="8 9" key="2">
    <citation type="submission" date="2025-04" db="UniProtKB">
        <authorList>
            <consortium name="RefSeq"/>
        </authorList>
    </citation>
    <scope>IDENTIFICATION</scope>
    <source>
        <tissue evidence="8 9">Blood</tissue>
    </source>
</reference>
<dbReference type="PANTHER" id="PTHR16007:SF21">
    <property type="entry name" value="TRANSMEMBRANE PROTEIN 45A"/>
    <property type="match status" value="1"/>
</dbReference>
<comment type="subcellular location">
    <subcellularLocation>
        <location evidence="1">Membrane</location>
        <topology evidence="1">Multi-pass membrane protein</topology>
    </subcellularLocation>
</comment>
<dbReference type="InterPro" id="IPR006904">
    <property type="entry name" value="DUF716"/>
</dbReference>
<dbReference type="AlphaFoldDB" id="A0A979F348"/>
<dbReference type="GeneID" id="108271502"/>
<evidence type="ECO:0000256" key="1">
    <source>
        <dbReference type="ARBA" id="ARBA00004141"/>
    </source>
</evidence>